<evidence type="ECO:0000313" key="6">
    <source>
        <dbReference type="EMBL" id="QFG73948.1"/>
    </source>
</evidence>
<reference evidence="6" key="1">
    <citation type="journal article" date="2019" name="Philos. Trans. R. Soc. Lond., B, Biol. Sci.">
        <title>Targeted metagenomic recovery of four divergent viruses reveals shared and distinctive characteristics of giant viruses of marine eukaryotes.</title>
        <authorList>
            <person name="Needham D.M."/>
            <person name="Poirier C."/>
            <person name="Hehenberger E."/>
            <person name="Jimenez V."/>
            <person name="Swalwell J.E."/>
            <person name="Santoro A.E."/>
            <person name="Worden A.Z."/>
        </authorList>
    </citation>
    <scope>NUCLEOTIDE SEQUENCE</scope>
    <source>
        <strain evidence="6">OPacV-662</strain>
    </source>
</reference>
<dbReference type="CDD" id="cd00195">
    <property type="entry name" value="UBCc_UEV"/>
    <property type="match status" value="1"/>
</dbReference>
<accession>A0A5J6VJJ2</accession>
<dbReference type="EC" id="2.3.2.23" evidence="2"/>
<evidence type="ECO:0000256" key="2">
    <source>
        <dbReference type="ARBA" id="ARBA00012486"/>
    </source>
</evidence>
<dbReference type="UniPathway" id="UPA00143"/>
<dbReference type="InterPro" id="IPR000608">
    <property type="entry name" value="UBC"/>
</dbReference>
<evidence type="ECO:0000256" key="4">
    <source>
        <dbReference type="ARBA" id="ARBA00022786"/>
    </source>
</evidence>
<organism evidence="6">
    <name type="scientific">Megaviridae environmental sample</name>
    <dbReference type="NCBI Taxonomy" id="1737588"/>
    <lineage>
        <taxon>Viruses</taxon>
        <taxon>Varidnaviria</taxon>
        <taxon>Bamfordvirae</taxon>
        <taxon>Nucleocytoviricota</taxon>
        <taxon>Megaviricetes</taxon>
        <taxon>Imitervirales</taxon>
        <taxon>Mimiviridae</taxon>
        <taxon>environmental samples</taxon>
    </lineage>
</organism>
<dbReference type="EMBL" id="MN448274">
    <property type="protein sequence ID" value="QFG73948.1"/>
    <property type="molecule type" value="Genomic_DNA"/>
</dbReference>
<dbReference type="SUPFAM" id="SSF54495">
    <property type="entry name" value="UBC-like"/>
    <property type="match status" value="2"/>
</dbReference>
<dbReference type="Gene3D" id="3.10.110.10">
    <property type="entry name" value="Ubiquitin Conjugating Enzyme"/>
    <property type="match status" value="1"/>
</dbReference>
<protein>
    <recommendedName>
        <fullName evidence="2">E2 ubiquitin-conjugating enzyme</fullName>
        <ecNumber evidence="2">2.3.2.23</ecNumber>
    </recommendedName>
</protein>
<name>A0A5J6VJJ2_9VIRU</name>
<evidence type="ECO:0000259" key="5">
    <source>
        <dbReference type="PROSITE" id="PS50127"/>
    </source>
</evidence>
<keyword evidence="3" id="KW-0808">Transferase</keyword>
<evidence type="ECO:0000256" key="3">
    <source>
        <dbReference type="ARBA" id="ARBA00022679"/>
    </source>
</evidence>
<dbReference type="PANTHER" id="PTHR46116:SF39">
    <property type="entry name" value="BACULOVIRAL IAP REPEAT-CONTAINING PROTEIN 6"/>
    <property type="match status" value="1"/>
</dbReference>
<dbReference type="SMART" id="SM00212">
    <property type="entry name" value="UBCc"/>
    <property type="match status" value="1"/>
</dbReference>
<dbReference type="PROSITE" id="PS50127">
    <property type="entry name" value="UBC_2"/>
    <property type="match status" value="1"/>
</dbReference>
<evidence type="ECO:0000256" key="1">
    <source>
        <dbReference type="ARBA" id="ARBA00004906"/>
    </source>
</evidence>
<proteinExistence type="predicted"/>
<dbReference type="Pfam" id="PF00179">
    <property type="entry name" value="UQ_con"/>
    <property type="match status" value="1"/>
</dbReference>
<sequence>MSEIDYVDQDEDEYMYSDDDTMEFSSYSTKSLPIDDFQLFNKPFIVQKDVNMIAHRTILDLNGLNLYLYMGEDYENAIVRIELPVDYPACFPTIHLESQHSHVARLLICDLPIYTNYGWNPCFGLNNILTSIEQAFQISPPPLDAEIENDLYRLAKLCKCMPDEIDRITTLPNFGIRDELDETESTGAWNRGTGYGSRNDTNTFDPVEYAGMMDRQDEEFRNILISLEDYKDELGSTIFKKIIRMKHTQASPIDRIRYERTFELIDSYMEYYTNSEEPMQVDDDNDDNDDDDNEDYIHIMDNMLHRSLDITTMTNGFRKESSGVPPPKLARRAMAEFQNLRGLPLYDTAGVFIIHNEANFCEFKFLIIPSSDPMDDNPYAFGCYEFGVTLPSDYPASPPIVELLTTDGGRIRFNPNLYANGKVCLSLLNTWNGAKGEKWDPANSNLETVAISIQSLIFVSRPYFNEPGYEASMGTEQGEERNLAYNQKIQYENLRVAIIQQYKRSSPEFRDVIQTHIRLKHADILTWAHAKRQDIPTTKATKWDNMIQELENLV</sequence>
<dbReference type="GO" id="GO:0061631">
    <property type="term" value="F:ubiquitin conjugating enzyme activity"/>
    <property type="evidence" value="ECO:0007669"/>
    <property type="project" value="UniProtKB-EC"/>
</dbReference>
<dbReference type="PANTHER" id="PTHR46116">
    <property type="entry name" value="(E3-INDEPENDENT) E2 UBIQUITIN-CONJUGATING ENZYME"/>
    <property type="match status" value="1"/>
</dbReference>
<dbReference type="GO" id="GO:0016567">
    <property type="term" value="P:protein ubiquitination"/>
    <property type="evidence" value="ECO:0007669"/>
    <property type="project" value="UniProtKB-UniPathway"/>
</dbReference>
<dbReference type="InterPro" id="IPR016135">
    <property type="entry name" value="UBQ-conjugating_enzyme/RWD"/>
</dbReference>
<keyword evidence="4" id="KW-0833">Ubl conjugation pathway</keyword>
<comment type="pathway">
    <text evidence="1">Protein modification; protein ubiquitination.</text>
</comment>
<feature type="domain" description="UBC core" evidence="5">
    <location>
        <begin position="328"/>
        <end position="498"/>
    </location>
</feature>